<evidence type="ECO:0000256" key="1">
    <source>
        <dbReference type="SAM" id="MobiDB-lite"/>
    </source>
</evidence>
<gene>
    <name evidence="3" type="ORF">GCM10023147_52090</name>
</gene>
<proteinExistence type="predicted"/>
<organism evidence="3 4">
    <name type="scientific">Tsukamurella soli</name>
    <dbReference type="NCBI Taxonomy" id="644556"/>
    <lineage>
        <taxon>Bacteria</taxon>
        <taxon>Bacillati</taxon>
        <taxon>Actinomycetota</taxon>
        <taxon>Actinomycetes</taxon>
        <taxon>Mycobacteriales</taxon>
        <taxon>Tsukamurellaceae</taxon>
        <taxon>Tsukamurella</taxon>
    </lineage>
</organism>
<reference evidence="4" key="1">
    <citation type="journal article" date="2019" name="Int. J. Syst. Evol. Microbiol.">
        <title>The Global Catalogue of Microorganisms (GCM) 10K type strain sequencing project: providing services to taxonomists for standard genome sequencing and annotation.</title>
        <authorList>
            <consortium name="The Broad Institute Genomics Platform"/>
            <consortium name="The Broad Institute Genome Sequencing Center for Infectious Disease"/>
            <person name="Wu L."/>
            <person name="Ma J."/>
        </authorList>
    </citation>
    <scope>NUCLEOTIDE SEQUENCE [LARGE SCALE GENOMIC DNA]</scope>
    <source>
        <strain evidence="4">JCM 17688</strain>
    </source>
</reference>
<dbReference type="RefSeq" id="WP_345001913.1">
    <property type="nucleotide sequence ID" value="NZ_BAABFR010000199.1"/>
</dbReference>
<evidence type="ECO:0000313" key="3">
    <source>
        <dbReference type="EMBL" id="GAA4408012.1"/>
    </source>
</evidence>
<evidence type="ECO:0000256" key="2">
    <source>
        <dbReference type="SAM" id="Phobius"/>
    </source>
</evidence>
<feature type="region of interest" description="Disordered" evidence="1">
    <location>
        <begin position="1"/>
        <end position="163"/>
    </location>
</feature>
<dbReference type="EMBL" id="BAABFR010000199">
    <property type="protein sequence ID" value="GAA4408012.1"/>
    <property type="molecule type" value="Genomic_DNA"/>
</dbReference>
<dbReference type="Proteomes" id="UP001500635">
    <property type="component" value="Unassembled WGS sequence"/>
</dbReference>
<sequence>MDGEQSGGTPDQSTFGRRPTSGWSEDPTYVFAPAPDTARTGIGPHPPGAGGPEPPTEWLPNAYGSPEPPTDLTPKAAVPGGPNRVLPPGGQAYSRALDVGSGDRDLFAPTHLRPIGPAGPGGPPPGVHPAGGFGDRPAGDAPDRHGYGHYPAGPPSGPKSTSKTVPVLAGVAVAAVVAAILVALAHYGVLGGGSATQAARAPDTVGAPATETPTLDPTAAAAAAVRSASVGDCAHVTSADRAVTGFTVVPCTDPGANYRVSARVSSSADCTTTWVRNSNPALTPADVVLCLVQR</sequence>
<keyword evidence="2" id="KW-1133">Transmembrane helix</keyword>
<keyword evidence="4" id="KW-1185">Reference proteome</keyword>
<comment type="caution">
    <text evidence="3">The sequence shown here is derived from an EMBL/GenBank/DDBJ whole genome shotgun (WGS) entry which is preliminary data.</text>
</comment>
<evidence type="ECO:0000313" key="4">
    <source>
        <dbReference type="Proteomes" id="UP001500635"/>
    </source>
</evidence>
<name>A0ABP8KJJ0_9ACTN</name>
<feature type="compositionally biased region" description="Pro residues" evidence="1">
    <location>
        <begin position="44"/>
        <end position="57"/>
    </location>
</feature>
<feature type="compositionally biased region" description="Basic and acidic residues" evidence="1">
    <location>
        <begin position="137"/>
        <end position="146"/>
    </location>
</feature>
<keyword evidence="2" id="KW-0812">Transmembrane</keyword>
<keyword evidence="2" id="KW-0472">Membrane</keyword>
<feature type="transmembrane region" description="Helical" evidence="2">
    <location>
        <begin position="167"/>
        <end position="190"/>
    </location>
</feature>
<protein>
    <submittedName>
        <fullName evidence="3">Uncharacterized protein</fullName>
    </submittedName>
</protein>
<accession>A0ABP8KJJ0</accession>